<sequence>MNVQVKLFGTLRMSIPDYDPSKGIWVAVSEGATAGDLIASLDLPHGKSSIAVVNNRVVGADARLKENDEIYIIQRALGG</sequence>
<dbReference type="Gene3D" id="3.10.20.30">
    <property type="match status" value="1"/>
</dbReference>
<dbReference type="InterPro" id="IPR003749">
    <property type="entry name" value="ThiS/MoaD-like"/>
</dbReference>
<accession>B8F8T4</accession>
<gene>
    <name evidence="1" type="ordered locus">Dalk_0257</name>
</gene>
<protein>
    <submittedName>
        <fullName evidence="1">ThiamineS protein</fullName>
    </submittedName>
</protein>
<reference evidence="1 2" key="1">
    <citation type="journal article" date="2012" name="Environ. Microbiol.">
        <title>The genome sequence of Desulfatibacillum alkenivorans AK-01: a blueprint for anaerobic alkane oxidation.</title>
        <authorList>
            <person name="Callaghan A.V."/>
            <person name="Morris B.E."/>
            <person name="Pereira I.A."/>
            <person name="McInerney M.J."/>
            <person name="Austin R.N."/>
            <person name="Groves J.T."/>
            <person name="Kukor J.J."/>
            <person name="Suflita J.M."/>
            <person name="Young L.Y."/>
            <person name="Zylstra G.J."/>
            <person name="Wawrik B."/>
        </authorList>
    </citation>
    <scope>NUCLEOTIDE SEQUENCE [LARGE SCALE GENOMIC DNA]</scope>
    <source>
        <strain evidence="1 2">AK-01</strain>
    </source>
</reference>
<dbReference type="Pfam" id="PF02597">
    <property type="entry name" value="ThiS"/>
    <property type="match status" value="1"/>
</dbReference>
<keyword evidence="2" id="KW-1185">Reference proteome</keyword>
<evidence type="ECO:0000313" key="1">
    <source>
        <dbReference type="EMBL" id="ACL01966.1"/>
    </source>
</evidence>
<dbReference type="InterPro" id="IPR012675">
    <property type="entry name" value="Beta-grasp_dom_sf"/>
</dbReference>
<dbReference type="Proteomes" id="UP000000739">
    <property type="component" value="Chromosome"/>
</dbReference>
<proteinExistence type="predicted"/>
<evidence type="ECO:0000313" key="2">
    <source>
        <dbReference type="Proteomes" id="UP000000739"/>
    </source>
</evidence>
<dbReference type="InterPro" id="IPR016155">
    <property type="entry name" value="Mopterin_synth/thiamin_S_b"/>
</dbReference>
<dbReference type="eggNOG" id="COG1977">
    <property type="taxonomic scope" value="Bacteria"/>
</dbReference>
<dbReference type="KEGG" id="dal:Dalk_0257"/>
<organism evidence="1 2">
    <name type="scientific">Desulfatibacillum aliphaticivorans</name>
    <dbReference type="NCBI Taxonomy" id="218208"/>
    <lineage>
        <taxon>Bacteria</taxon>
        <taxon>Pseudomonadati</taxon>
        <taxon>Thermodesulfobacteriota</taxon>
        <taxon>Desulfobacteria</taxon>
        <taxon>Desulfobacterales</taxon>
        <taxon>Desulfatibacillaceae</taxon>
        <taxon>Desulfatibacillum</taxon>
    </lineage>
</organism>
<dbReference type="AlphaFoldDB" id="B8F8T4"/>
<name>B8F8T4_DESAL</name>
<dbReference type="EMBL" id="CP001322">
    <property type="protein sequence ID" value="ACL01966.1"/>
    <property type="molecule type" value="Genomic_DNA"/>
</dbReference>
<dbReference type="SUPFAM" id="SSF54285">
    <property type="entry name" value="MoaD/ThiS"/>
    <property type="match status" value="1"/>
</dbReference>
<dbReference type="HOGENOM" id="CLU_114601_5_2_7"/>
<dbReference type="RefSeq" id="WP_012609406.1">
    <property type="nucleotide sequence ID" value="NC_011768.1"/>
</dbReference>